<dbReference type="PROSITE" id="PS01124">
    <property type="entry name" value="HTH_ARAC_FAMILY_2"/>
    <property type="match status" value="1"/>
</dbReference>
<reference evidence="5 6" key="1">
    <citation type="submission" date="2015-07" db="EMBL/GenBank/DDBJ databases">
        <authorList>
            <person name="Noorani M."/>
        </authorList>
    </citation>
    <scope>NUCLEOTIDE SEQUENCE [LARGE SCALE GENOMIC DNA]</scope>
    <source>
        <strain evidence="5">LMG730</strain>
    </source>
</reference>
<protein>
    <submittedName>
        <fullName evidence="5">AraC family transcriptional regulator</fullName>
    </submittedName>
</protein>
<sequence length="299" mass="33058">MTALADRYQEIAALIARLAVPDGDGDTAIDGLFCSHRTAPSPKTHAAQWPCFALMVQGEKCLSLGTEEYRYGVGTYLLVALDLPVVSRITQASPERPLLGVGMAIRPDRLRDLLERIPLPAQASADCVRGVSVNTASAALLDATLRMLRLLEQPDDIAAMAPLIEQEILYRLLTGPCGPNLLRIAQEDSPSNRIAKAIAWLRQHYAQPLRIEDLARQVNMSASSLHHHFNAVTAMTPLQYQKQLRLREARRLMVVERMDVGSAGYRVGYQSPSQFSREYSRLYGRSPRNDLAEQLGQAG</sequence>
<feature type="domain" description="HTH araC/xylS-type" evidence="4">
    <location>
        <begin position="195"/>
        <end position="293"/>
    </location>
</feature>
<dbReference type="RefSeq" id="WP_053836419.1">
    <property type="nucleotide sequence ID" value="NZ_CP076251.1"/>
</dbReference>
<dbReference type="Proteomes" id="UP000045978">
    <property type="component" value="Unassembled WGS sequence"/>
</dbReference>
<dbReference type="Pfam" id="PF12833">
    <property type="entry name" value="HTH_18"/>
    <property type="match status" value="1"/>
</dbReference>
<dbReference type="InterPro" id="IPR018060">
    <property type="entry name" value="HTH_AraC"/>
</dbReference>
<dbReference type="InterPro" id="IPR009057">
    <property type="entry name" value="Homeodomain-like_sf"/>
</dbReference>
<dbReference type="Gene3D" id="1.10.10.60">
    <property type="entry name" value="Homeodomain-like"/>
    <property type="match status" value="1"/>
</dbReference>
<dbReference type="PANTHER" id="PTHR43436:SF1">
    <property type="entry name" value="TRANSCRIPTIONAL REGULATORY PROTEIN"/>
    <property type="match status" value="1"/>
</dbReference>
<organism evidence="5 6">
    <name type="scientific">Xanthomonas graminis pv. phlei</name>
    <dbReference type="NCBI Taxonomy" id="487906"/>
    <lineage>
        <taxon>Bacteria</taxon>
        <taxon>Pseudomonadati</taxon>
        <taxon>Pseudomonadota</taxon>
        <taxon>Gammaproteobacteria</taxon>
        <taxon>Lysobacterales</taxon>
        <taxon>Lysobacteraceae</taxon>
        <taxon>Xanthomonas</taxon>
        <taxon>Xanthomonas translucens group</taxon>
        <taxon>Xanthomonas graminis</taxon>
    </lineage>
</organism>
<dbReference type="PANTHER" id="PTHR43436">
    <property type="entry name" value="ARAC-FAMILY TRANSCRIPTIONAL REGULATOR"/>
    <property type="match status" value="1"/>
</dbReference>
<dbReference type="SMART" id="SM00342">
    <property type="entry name" value="HTH_ARAC"/>
    <property type="match status" value="1"/>
</dbReference>
<evidence type="ECO:0000256" key="1">
    <source>
        <dbReference type="ARBA" id="ARBA00023015"/>
    </source>
</evidence>
<evidence type="ECO:0000313" key="5">
    <source>
        <dbReference type="EMBL" id="CTP88304.1"/>
    </source>
</evidence>
<name>A0A0K2ZVV3_9XANT</name>
<accession>A0A0K2ZVV3</accession>
<evidence type="ECO:0000256" key="2">
    <source>
        <dbReference type="ARBA" id="ARBA00023125"/>
    </source>
</evidence>
<evidence type="ECO:0000259" key="4">
    <source>
        <dbReference type="PROSITE" id="PS01124"/>
    </source>
</evidence>
<proteinExistence type="predicted"/>
<dbReference type="EMBL" id="CXOJ01000043">
    <property type="protein sequence ID" value="CTP88304.1"/>
    <property type="molecule type" value="Genomic_DNA"/>
</dbReference>
<evidence type="ECO:0000313" key="6">
    <source>
        <dbReference type="Proteomes" id="UP000045978"/>
    </source>
</evidence>
<dbReference type="PROSITE" id="PS00041">
    <property type="entry name" value="HTH_ARAC_FAMILY_1"/>
    <property type="match status" value="1"/>
</dbReference>
<dbReference type="GO" id="GO:0003700">
    <property type="term" value="F:DNA-binding transcription factor activity"/>
    <property type="evidence" value="ECO:0007669"/>
    <property type="project" value="InterPro"/>
</dbReference>
<keyword evidence="3" id="KW-0804">Transcription</keyword>
<dbReference type="GO" id="GO:0043565">
    <property type="term" value="F:sequence-specific DNA binding"/>
    <property type="evidence" value="ECO:0007669"/>
    <property type="project" value="InterPro"/>
</dbReference>
<evidence type="ECO:0000256" key="3">
    <source>
        <dbReference type="ARBA" id="ARBA00023163"/>
    </source>
</evidence>
<dbReference type="Pfam" id="PF06719">
    <property type="entry name" value="AraC_N"/>
    <property type="match status" value="1"/>
</dbReference>
<dbReference type="SUPFAM" id="SSF46689">
    <property type="entry name" value="Homeodomain-like"/>
    <property type="match status" value="2"/>
</dbReference>
<keyword evidence="1" id="KW-0805">Transcription regulation</keyword>
<keyword evidence="2" id="KW-0238">DNA-binding</keyword>
<dbReference type="InterPro" id="IPR018062">
    <property type="entry name" value="HTH_AraC-typ_CS"/>
</dbReference>
<dbReference type="AlphaFoldDB" id="A0A0K2ZVV3"/>
<gene>
    <name evidence="5" type="ORF">XTPLMG730_2094</name>
</gene>
<dbReference type="InterPro" id="IPR009594">
    <property type="entry name" value="Tscrpt_reg_HTH_AraC_N"/>
</dbReference>